<dbReference type="PRINTS" id="PR00689">
    <property type="entry name" value="ACOABINDINGP"/>
</dbReference>
<dbReference type="InterPro" id="IPR035984">
    <property type="entry name" value="Acyl-CoA-binding_sf"/>
</dbReference>
<organism evidence="4 5">
    <name type="scientific">Sclerotinia sclerotiorum (strain ATCC 18683 / 1980 / Ss-1)</name>
    <name type="common">White mold</name>
    <name type="synonym">Whetzelinia sclerotiorum</name>
    <dbReference type="NCBI Taxonomy" id="665079"/>
    <lineage>
        <taxon>Eukaryota</taxon>
        <taxon>Fungi</taxon>
        <taxon>Dikarya</taxon>
        <taxon>Ascomycota</taxon>
        <taxon>Pezizomycotina</taxon>
        <taxon>Leotiomycetes</taxon>
        <taxon>Helotiales</taxon>
        <taxon>Sclerotiniaceae</taxon>
        <taxon>Sclerotinia</taxon>
    </lineage>
</organism>
<dbReference type="Proteomes" id="UP000177798">
    <property type="component" value="Chromosome 3"/>
</dbReference>
<comment type="similarity">
    <text evidence="1">Belongs to the ACBP family.</text>
</comment>
<proteinExistence type="inferred from homology"/>
<protein>
    <recommendedName>
        <fullName evidence="3">ACB domain-containing protein</fullName>
    </recommendedName>
</protein>
<reference evidence="5" key="1">
    <citation type="journal article" date="2017" name="Genome Biol. Evol.">
        <title>The complete genome sequence of the phytopathogenic fungus Sclerotinia sclerotiorum reveals insights into the genome architecture of broad host range pathogens.</title>
        <authorList>
            <person name="Derbyshire M."/>
            <person name="Denton-Giles M."/>
            <person name="Hegedus D."/>
            <person name="Seifbarghy S."/>
            <person name="Rollins J."/>
            <person name="van Kan J."/>
            <person name="Seidl M.F."/>
            <person name="Faino L."/>
            <person name="Mbengue M."/>
            <person name="Navaud O."/>
            <person name="Raffaele S."/>
            <person name="Hammond-Kosack K."/>
            <person name="Heard S."/>
            <person name="Oliver R."/>
        </authorList>
    </citation>
    <scope>NUCLEOTIDE SEQUENCE [LARGE SCALE GENOMIC DNA]</scope>
    <source>
        <strain evidence="5">ATCC 18683 / 1980 / Ss-1</strain>
    </source>
</reference>
<evidence type="ECO:0000259" key="3">
    <source>
        <dbReference type="PROSITE" id="PS51228"/>
    </source>
</evidence>
<dbReference type="PANTHER" id="PTHR23310:SF62">
    <property type="entry name" value="ACYL-COA BINDING PROTEIN 1, ISOFORM A"/>
    <property type="match status" value="1"/>
</dbReference>
<evidence type="ECO:0000313" key="4">
    <source>
        <dbReference type="EMBL" id="APA08365.1"/>
    </source>
</evidence>
<dbReference type="Gene3D" id="1.20.80.10">
    <property type="match status" value="1"/>
</dbReference>
<evidence type="ECO:0000313" key="5">
    <source>
        <dbReference type="Proteomes" id="UP000177798"/>
    </source>
</evidence>
<evidence type="ECO:0000256" key="1">
    <source>
        <dbReference type="ARBA" id="ARBA00005567"/>
    </source>
</evidence>
<gene>
    <name evidence="4" type="ORF">sscle_03g031350</name>
</gene>
<dbReference type="InterPro" id="IPR014352">
    <property type="entry name" value="FERM/acyl-CoA-bd_prot_sf"/>
</dbReference>
<feature type="domain" description="ACB" evidence="3">
    <location>
        <begin position="174"/>
        <end position="260"/>
    </location>
</feature>
<dbReference type="PANTHER" id="PTHR23310">
    <property type="entry name" value="ACYL-COA-BINDING PROTEIN, ACBP"/>
    <property type="match status" value="1"/>
</dbReference>
<dbReference type="EMBL" id="CP017816">
    <property type="protein sequence ID" value="APA08365.1"/>
    <property type="molecule type" value="Genomic_DNA"/>
</dbReference>
<dbReference type="AlphaFoldDB" id="A0A1D9Q093"/>
<sequence>MVSKLKQNYLPIQETLASHATRLNHLSKPRLILQDHTSYIHLYGTYPITDLQKYNKTSRVYFFNSDSYNFRIIFPCDVEITAVNATIRNYTYLPSIRALLSLNRARPTKQSSPHPAISILFYPSPFLSFFLFHFQLPTLLHTLHPYLYINPNPISQTNERTKKIAIKYTNANMSAFDTAVADSGKLTSKPGSDDLLELYSLYKVANGDDISKAEAPGMFDIKGKAKKKAWQEKVDSGITAEEAKEKYVAKVEELKQSCGYDANKVPESVGGK</sequence>
<accession>A0A1D9Q093</accession>
<dbReference type="SUPFAM" id="SSF47027">
    <property type="entry name" value="Acyl-CoA binding protein"/>
    <property type="match status" value="1"/>
</dbReference>
<name>A0A1D9Q093_SCLS1</name>
<dbReference type="OrthoDB" id="346910at2759"/>
<dbReference type="GO" id="GO:0000062">
    <property type="term" value="F:fatty-acyl-CoA binding"/>
    <property type="evidence" value="ECO:0007669"/>
    <property type="project" value="InterPro"/>
</dbReference>
<dbReference type="InterPro" id="IPR000582">
    <property type="entry name" value="Acyl-CoA-binding_protein"/>
</dbReference>
<dbReference type="PROSITE" id="PS51228">
    <property type="entry name" value="ACB_2"/>
    <property type="match status" value="1"/>
</dbReference>
<dbReference type="Pfam" id="PF00887">
    <property type="entry name" value="ACBP"/>
    <property type="match status" value="1"/>
</dbReference>
<evidence type="ECO:0000256" key="2">
    <source>
        <dbReference type="ARBA" id="ARBA00023121"/>
    </source>
</evidence>
<dbReference type="VEuPathDB" id="FungiDB:sscle_03g031350"/>
<keyword evidence="2" id="KW-0446">Lipid-binding</keyword>